<dbReference type="PRINTS" id="PR00097">
    <property type="entry name" value="ANTSNTHASEII"/>
</dbReference>
<evidence type="ECO:0000256" key="9">
    <source>
        <dbReference type="ARBA" id="ARBA00031904"/>
    </source>
</evidence>
<dbReference type="InterPro" id="IPR029062">
    <property type="entry name" value="Class_I_gatase-like"/>
</dbReference>
<protein>
    <recommendedName>
        <fullName evidence="4">aminodeoxychorismate synthase</fullName>
        <ecNumber evidence="4">2.6.1.85</ecNumber>
    </recommendedName>
    <alternativeName>
        <fullName evidence="8">Para-aminobenzoate synthase</fullName>
    </alternativeName>
    <alternativeName>
        <fullName evidence="9">p-aminobenzoic acid synthase</fullName>
    </alternativeName>
</protein>
<gene>
    <name evidence="13" type="ORF">BRENAR_LOCUS3877</name>
</gene>
<keyword evidence="6" id="KW-0289">Folate biosynthesis</keyword>
<dbReference type="Pfam" id="PF00425">
    <property type="entry name" value="Chorismate_bind"/>
    <property type="match status" value="1"/>
</dbReference>
<evidence type="ECO:0000256" key="4">
    <source>
        <dbReference type="ARBA" id="ARBA00013139"/>
    </source>
</evidence>
<keyword evidence="14" id="KW-1185">Reference proteome</keyword>
<dbReference type="SUPFAM" id="SSF56322">
    <property type="entry name" value="ADC synthase"/>
    <property type="match status" value="1"/>
</dbReference>
<dbReference type="OrthoDB" id="64220at2759"/>
<feature type="domain" description="Anthranilate synthase component I N-terminal" evidence="12">
    <location>
        <begin position="244"/>
        <end position="383"/>
    </location>
</feature>
<dbReference type="GO" id="GO:0046656">
    <property type="term" value="P:folic acid biosynthetic process"/>
    <property type="evidence" value="ECO:0007669"/>
    <property type="project" value="UniProtKB-KW"/>
</dbReference>
<evidence type="ECO:0000256" key="6">
    <source>
        <dbReference type="ARBA" id="ARBA00022909"/>
    </source>
</evidence>
<evidence type="ECO:0000259" key="11">
    <source>
        <dbReference type="Pfam" id="PF00425"/>
    </source>
</evidence>
<dbReference type="PANTHER" id="PTHR11236">
    <property type="entry name" value="AMINOBENZOATE/ANTHRANILATE SYNTHASE"/>
    <property type="match status" value="1"/>
</dbReference>
<proteinExistence type="inferred from homology"/>
<dbReference type="GO" id="GO:0008153">
    <property type="term" value="P:4-aminobenzoate biosynthetic process"/>
    <property type="evidence" value="ECO:0007669"/>
    <property type="project" value="TreeGrafter"/>
</dbReference>
<dbReference type="NCBIfam" id="TIGR00566">
    <property type="entry name" value="trpG_papA"/>
    <property type="match status" value="1"/>
</dbReference>
<dbReference type="GO" id="GO:0046820">
    <property type="term" value="F:4-amino-4-deoxychorismate synthase activity"/>
    <property type="evidence" value="ECO:0007669"/>
    <property type="project" value="UniProtKB-EC"/>
</dbReference>
<organism evidence="13 14">
    <name type="scientific">Brettanomyces naardenensis</name>
    <name type="common">Yeast</name>
    <dbReference type="NCBI Taxonomy" id="13370"/>
    <lineage>
        <taxon>Eukaryota</taxon>
        <taxon>Fungi</taxon>
        <taxon>Dikarya</taxon>
        <taxon>Ascomycota</taxon>
        <taxon>Saccharomycotina</taxon>
        <taxon>Pichiomycetes</taxon>
        <taxon>Pichiales</taxon>
        <taxon>Pichiaceae</taxon>
        <taxon>Brettanomyces</taxon>
    </lineage>
</organism>
<evidence type="ECO:0000256" key="8">
    <source>
        <dbReference type="ARBA" id="ARBA00031329"/>
    </source>
</evidence>
<feature type="domain" description="Chorismate-utilising enzyme C-terminal" evidence="11">
    <location>
        <begin position="441"/>
        <end position="703"/>
    </location>
</feature>
<accession>A0A448YQI9</accession>
<evidence type="ECO:0000256" key="7">
    <source>
        <dbReference type="ARBA" id="ARBA00022962"/>
    </source>
</evidence>
<reference evidence="13 14" key="1">
    <citation type="submission" date="2018-12" db="EMBL/GenBank/DDBJ databases">
        <authorList>
            <person name="Tiukova I."/>
            <person name="Dainat J."/>
        </authorList>
    </citation>
    <scope>NUCLEOTIDE SEQUENCE [LARGE SCALE GENOMIC DNA]</scope>
</reference>
<evidence type="ECO:0000256" key="2">
    <source>
        <dbReference type="ARBA" id="ARBA00005009"/>
    </source>
</evidence>
<keyword evidence="7" id="KW-0315">Glutamine amidotransferase</keyword>
<dbReference type="EC" id="2.6.1.85" evidence="4"/>
<dbReference type="PANTHER" id="PTHR11236:SF18">
    <property type="entry name" value="AMINODEOXYCHORISMATE SYNTHASE"/>
    <property type="match status" value="1"/>
</dbReference>
<dbReference type="InterPro" id="IPR015890">
    <property type="entry name" value="Chorismate_C"/>
</dbReference>
<sequence length="722" mass="82574">MPILLVDSYDSFTFSLENLLERSTGDQVLTIRNDSFIIPRDQTLLDKLLDSVQAVVIGPGPGSPENPHDIGIIPYIFKRKDLPILGICLGFQCLCLNYGCHMEYLEDPIHGQAHVMTIIDKNEPLFKGFPDTFKSVRYHSIYINGKSDVIVPLVKWNIDDTLMAAKHKKYPHYGVQYHPESICSEMGEELVKNFWELAQKRPVSSIEDDYGKVTIHYEPLMKDLSNCDHEFHYQWRRIEIDSSVISLCESLKEDFLLLNSASTPGNWSIIGLPIEGKSDVITHSTENPNIVKRSKWKKGKEEDTTTNLAQGQSIWNYLSEYMSERYYTPEIDDKRLQECPFIGGLVGFMSYEEGRFVNLERLKKITEKDIPDTKMCFVERFIAREGREKGDKGFYVVSIRGNDDEWLDNMKEGFQKEVNVVQGISDEHIPSPPVSIILPDKHVYLDQFQKCQEYLRSGDSYELCLTTTTKIHLPRSITSWDLYKKMIARNASPYSLYLDFGDSQLLSTSPERFLYWDEKKCQMRPIKGTVKKSEGVDYEEACRRLLIPKEMGENLMIVDLIRHDMYTLLKNVKVSKLMGVEEYQTLYQLVSVIEGDLEHSDYRGIDILSLSLPPGSMTGAPKKRSVELLQELEGENRRGIYSGIAGYWGVNDRADWSVVIRSIYGYEGDVEDTKEEKCMRCGAGGAITVLSNGEGEWEEMGVKLESVLNNELLANKHATVSE</sequence>
<dbReference type="GO" id="GO:0000162">
    <property type="term" value="P:L-tryptophan biosynthetic process"/>
    <property type="evidence" value="ECO:0007669"/>
    <property type="project" value="TreeGrafter"/>
</dbReference>
<dbReference type="EMBL" id="CAACVR010000034">
    <property type="protein sequence ID" value="VEU23146.1"/>
    <property type="molecule type" value="Genomic_DNA"/>
</dbReference>
<evidence type="ECO:0000313" key="14">
    <source>
        <dbReference type="Proteomes" id="UP000290900"/>
    </source>
</evidence>
<dbReference type="SUPFAM" id="SSF52317">
    <property type="entry name" value="Class I glutamine amidotransferase-like"/>
    <property type="match status" value="1"/>
</dbReference>
<dbReference type="UniPathway" id="UPA00077">
    <property type="reaction ID" value="UER00149"/>
</dbReference>
<keyword evidence="5" id="KW-0808">Transferase</keyword>
<dbReference type="CDD" id="cd01743">
    <property type="entry name" value="GATase1_Anthranilate_Synthase"/>
    <property type="match status" value="1"/>
</dbReference>
<dbReference type="GO" id="GO:0046654">
    <property type="term" value="P:tetrahydrofolate biosynthetic process"/>
    <property type="evidence" value="ECO:0007669"/>
    <property type="project" value="UniProtKB-UniPathway"/>
</dbReference>
<dbReference type="GO" id="GO:0005737">
    <property type="term" value="C:cytoplasm"/>
    <property type="evidence" value="ECO:0007669"/>
    <property type="project" value="TreeGrafter"/>
</dbReference>
<dbReference type="Pfam" id="PF04715">
    <property type="entry name" value="Anth_synt_I_N"/>
    <property type="match status" value="1"/>
</dbReference>
<evidence type="ECO:0000256" key="1">
    <source>
        <dbReference type="ARBA" id="ARBA00001000"/>
    </source>
</evidence>
<evidence type="ECO:0000259" key="10">
    <source>
        <dbReference type="Pfam" id="PF00117"/>
    </source>
</evidence>
<dbReference type="NCBIfam" id="TIGR01823">
    <property type="entry name" value="PabB-fungal"/>
    <property type="match status" value="1"/>
</dbReference>
<evidence type="ECO:0000256" key="5">
    <source>
        <dbReference type="ARBA" id="ARBA00022679"/>
    </source>
</evidence>
<dbReference type="InterPro" id="IPR010117">
    <property type="entry name" value="PabB_fungal"/>
</dbReference>
<dbReference type="InterPro" id="IPR005801">
    <property type="entry name" value="ADC_synthase"/>
</dbReference>
<comment type="similarity">
    <text evidence="3">In the C-terminal section; belongs to the anthranilate synthase component I family.</text>
</comment>
<evidence type="ECO:0000256" key="3">
    <source>
        <dbReference type="ARBA" id="ARBA00005970"/>
    </source>
</evidence>
<dbReference type="InParanoid" id="A0A448YQI9"/>
<dbReference type="Gene3D" id="3.60.120.10">
    <property type="entry name" value="Anthranilate synthase"/>
    <property type="match status" value="1"/>
</dbReference>
<comment type="pathway">
    <text evidence="2">Cofactor biosynthesis; tetrahydrofolate biosynthesis; 4-aminobenzoate from chorismate: step 1/2.</text>
</comment>
<dbReference type="STRING" id="13370.A0A448YQI9"/>
<evidence type="ECO:0000259" key="12">
    <source>
        <dbReference type="Pfam" id="PF04715"/>
    </source>
</evidence>
<dbReference type="FunCoup" id="A0A448YQI9">
    <property type="interactions" value="175"/>
</dbReference>
<dbReference type="InterPro" id="IPR019999">
    <property type="entry name" value="Anth_synth_I-like"/>
</dbReference>
<dbReference type="Proteomes" id="UP000290900">
    <property type="component" value="Unassembled WGS sequence"/>
</dbReference>
<feature type="domain" description="Glutamine amidotransferase" evidence="10">
    <location>
        <begin position="4"/>
        <end position="194"/>
    </location>
</feature>
<evidence type="ECO:0000313" key="13">
    <source>
        <dbReference type="EMBL" id="VEU23146.1"/>
    </source>
</evidence>
<dbReference type="Gene3D" id="3.40.50.880">
    <property type="match status" value="1"/>
</dbReference>
<dbReference type="Pfam" id="PF00117">
    <property type="entry name" value="GATase"/>
    <property type="match status" value="1"/>
</dbReference>
<dbReference type="PRINTS" id="PR00096">
    <property type="entry name" value="GATASE"/>
</dbReference>
<dbReference type="PROSITE" id="PS51273">
    <property type="entry name" value="GATASE_TYPE_1"/>
    <property type="match status" value="1"/>
</dbReference>
<dbReference type="InterPro" id="IPR006221">
    <property type="entry name" value="TrpG/PapA_dom"/>
</dbReference>
<dbReference type="AlphaFoldDB" id="A0A448YQI9"/>
<dbReference type="InterPro" id="IPR006805">
    <property type="entry name" value="Anth_synth_I_N"/>
</dbReference>
<dbReference type="InterPro" id="IPR017926">
    <property type="entry name" value="GATASE"/>
</dbReference>
<comment type="catalytic activity">
    <reaction evidence="1">
        <text>chorismate + L-glutamine = 4-amino-4-deoxychorismate + L-glutamate</text>
        <dbReference type="Rhea" id="RHEA:11672"/>
        <dbReference type="ChEBI" id="CHEBI:29748"/>
        <dbReference type="ChEBI" id="CHEBI:29985"/>
        <dbReference type="ChEBI" id="CHEBI:58359"/>
        <dbReference type="ChEBI" id="CHEBI:58406"/>
        <dbReference type="EC" id="2.6.1.85"/>
    </reaction>
</comment>
<name>A0A448YQI9_BRENA</name>